<dbReference type="AlphaFoldDB" id="A0A1G5SDL1"/>
<accession>A0A1G5SDL1</accession>
<sequence>MNLIIQGTEIENSDLRAVAKLAGASQIERITGEAFRMLDAEPHPEIESFCEETALDFAFVVPGKKLTDFGLVAMDMDSTLLAIESIDEIADLHGVKAEVAAITQSTMRGEINFAESLTRRAALLKDLPENALQSVYDERLRLSAGAEKMLQRMQSVGIKTMVLSGGFTFFTERIKKRLGLDYAFANTLDIQNGRLTGHVLGNIIGATGKGEILEQVRNELGLSKEQVIAIGDGANDLKMLGAAGVGIAFHAKPVLQARATYCLNHVGLDGVLNLFE</sequence>
<evidence type="ECO:0000256" key="5">
    <source>
        <dbReference type="ARBA" id="ARBA00015196"/>
    </source>
</evidence>
<evidence type="ECO:0000256" key="12">
    <source>
        <dbReference type="ARBA" id="ARBA00048138"/>
    </source>
</evidence>
<dbReference type="SFLD" id="SFLDF00029">
    <property type="entry name" value="phosphoserine_phosphatase"/>
    <property type="match status" value="1"/>
</dbReference>
<name>A0A1G5SDL1_9PROT</name>
<comment type="catalytic activity">
    <reaction evidence="12">
        <text>O-phospho-L-serine + H2O = L-serine + phosphate</text>
        <dbReference type="Rhea" id="RHEA:21208"/>
        <dbReference type="ChEBI" id="CHEBI:15377"/>
        <dbReference type="ChEBI" id="CHEBI:33384"/>
        <dbReference type="ChEBI" id="CHEBI:43474"/>
        <dbReference type="ChEBI" id="CHEBI:57524"/>
        <dbReference type="EC" id="3.1.3.3"/>
    </reaction>
</comment>
<dbReference type="EMBL" id="FMWO01000044">
    <property type="protein sequence ID" value="SCZ85275.1"/>
    <property type="molecule type" value="Genomic_DNA"/>
</dbReference>
<evidence type="ECO:0000256" key="10">
    <source>
        <dbReference type="ARBA" id="ARBA00023299"/>
    </source>
</evidence>
<feature type="active site" description="Nucleophile" evidence="14">
    <location>
        <position position="75"/>
    </location>
</feature>
<comment type="cofactor">
    <cofactor evidence="1">
        <name>Mg(2+)</name>
        <dbReference type="ChEBI" id="CHEBI:18420"/>
    </cofactor>
</comment>
<evidence type="ECO:0000256" key="8">
    <source>
        <dbReference type="ARBA" id="ARBA00022801"/>
    </source>
</evidence>
<dbReference type="SFLD" id="SFLDG01136">
    <property type="entry name" value="C1.6:_Phosphoserine_Phosphatas"/>
    <property type="match status" value="1"/>
</dbReference>
<dbReference type="InterPro" id="IPR004469">
    <property type="entry name" value="PSP"/>
</dbReference>
<dbReference type="Pfam" id="PF00702">
    <property type="entry name" value="Hydrolase"/>
    <property type="match status" value="1"/>
</dbReference>
<proteinExistence type="inferred from homology"/>
<dbReference type="UniPathway" id="UPA00135">
    <property type="reaction ID" value="UER00198"/>
</dbReference>
<evidence type="ECO:0000259" key="15">
    <source>
        <dbReference type="Pfam" id="PF13284"/>
    </source>
</evidence>
<keyword evidence="8 16" id="KW-0378">Hydrolase</keyword>
<keyword evidence="9" id="KW-0460">Magnesium</keyword>
<comment type="similarity">
    <text evidence="3">Belongs to the HAD-like hydrolase superfamily. SerB family.</text>
</comment>
<dbReference type="NCBIfam" id="TIGR00338">
    <property type="entry name" value="serB"/>
    <property type="match status" value="1"/>
</dbReference>
<dbReference type="SFLD" id="SFLDS00003">
    <property type="entry name" value="Haloacid_Dehalogenase"/>
    <property type="match status" value="1"/>
</dbReference>
<dbReference type="SFLD" id="SFLDG01137">
    <property type="entry name" value="C1.6.1:_Phosphoserine_Phosphat"/>
    <property type="match status" value="1"/>
</dbReference>
<dbReference type="OrthoDB" id="9792539at2"/>
<dbReference type="RefSeq" id="WP_090285415.1">
    <property type="nucleotide sequence ID" value="NZ_FMWO01000044.1"/>
</dbReference>
<dbReference type="EC" id="3.1.3.3" evidence="4"/>
<evidence type="ECO:0000256" key="2">
    <source>
        <dbReference type="ARBA" id="ARBA00005135"/>
    </source>
</evidence>
<dbReference type="SUPFAM" id="SSF56784">
    <property type="entry name" value="HAD-like"/>
    <property type="match status" value="1"/>
</dbReference>
<evidence type="ECO:0000313" key="16">
    <source>
        <dbReference type="EMBL" id="SCZ85275.1"/>
    </source>
</evidence>
<evidence type="ECO:0000256" key="13">
    <source>
        <dbReference type="ARBA" id="ARBA00048523"/>
    </source>
</evidence>
<comment type="pathway">
    <text evidence="2">Amino-acid biosynthesis; L-serine biosynthesis; L-serine from 3-phospho-D-glycerate: step 3/3.</text>
</comment>
<dbReference type="InterPro" id="IPR050582">
    <property type="entry name" value="HAD-like_SerB"/>
</dbReference>
<protein>
    <recommendedName>
        <fullName evidence="5">Phosphoserine phosphatase</fullName>
        <ecNumber evidence="4">3.1.3.3</ecNumber>
    </recommendedName>
    <alternativeName>
        <fullName evidence="11">O-phosphoserine phosphohydrolase</fullName>
    </alternativeName>
</protein>
<evidence type="ECO:0000256" key="9">
    <source>
        <dbReference type="ARBA" id="ARBA00022842"/>
    </source>
</evidence>
<dbReference type="Proteomes" id="UP000198729">
    <property type="component" value="Unassembled WGS sequence"/>
</dbReference>
<keyword evidence="7" id="KW-0479">Metal-binding</keyword>
<dbReference type="GO" id="GO:0006564">
    <property type="term" value="P:L-serine biosynthetic process"/>
    <property type="evidence" value="ECO:0007669"/>
    <property type="project" value="UniProtKB-KW"/>
</dbReference>
<gene>
    <name evidence="16" type="primary">serB</name>
    <name evidence="16" type="ORF">NSMM_370054</name>
</gene>
<evidence type="ECO:0000256" key="7">
    <source>
        <dbReference type="ARBA" id="ARBA00022723"/>
    </source>
</evidence>
<feature type="domain" description="DUF4072" evidence="15">
    <location>
        <begin position="3"/>
        <end position="46"/>
    </location>
</feature>
<dbReference type="InterPro" id="IPR025138">
    <property type="entry name" value="DUF4072"/>
</dbReference>
<evidence type="ECO:0000256" key="6">
    <source>
        <dbReference type="ARBA" id="ARBA00022605"/>
    </source>
</evidence>
<evidence type="ECO:0000256" key="3">
    <source>
        <dbReference type="ARBA" id="ARBA00009184"/>
    </source>
</evidence>
<dbReference type="PANTHER" id="PTHR43344">
    <property type="entry name" value="PHOSPHOSERINE PHOSPHATASE"/>
    <property type="match status" value="1"/>
</dbReference>
<dbReference type="CDD" id="cd07500">
    <property type="entry name" value="HAD_PSP"/>
    <property type="match status" value="1"/>
</dbReference>
<dbReference type="PANTHER" id="PTHR43344:SF2">
    <property type="entry name" value="PHOSPHOSERINE PHOSPHATASE"/>
    <property type="match status" value="1"/>
</dbReference>
<comment type="catalytic activity">
    <reaction evidence="13">
        <text>O-phospho-D-serine + H2O = D-serine + phosphate</text>
        <dbReference type="Rhea" id="RHEA:24873"/>
        <dbReference type="ChEBI" id="CHEBI:15377"/>
        <dbReference type="ChEBI" id="CHEBI:35247"/>
        <dbReference type="ChEBI" id="CHEBI:43474"/>
        <dbReference type="ChEBI" id="CHEBI:58680"/>
        <dbReference type="EC" id="3.1.3.3"/>
    </reaction>
</comment>
<evidence type="ECO:0000256" key="14">
    <source>
        <dbReference type="PIRSR" id="PIRSR604469-1"/>
    </source>
</evidence>
<dbReference type="Pfam" id="PF13284">
    <property type="entry name" value="DUF4072"/>
    <property type="match status" value="1"/>
</dbReference>
<dbReference type="GO" id="GO:0005737">
    <property type="term" value="C:cytoplasm"/>
    <property type="evidence" value="ECO:0007669"/>
    <property type="project" value="TreeGrafter"/>
</dbReference>
<dbReference type="GO" id="GO:0036424">
    <property type="term" value="F:L-phosphoserine phosphatase activity"/>
    <property type="evidence" value="ECO:0007669"/>
    <property type="project" value="InterPro"/>
</dbReference>
<keyword evidence="17" id="KW-1185">Reference proteome</keyword>
<feature type="active site" description="Proton donor" evidence="14">
    <location>
        <position position="77"/>
    </location>
</feature>
<organism evidence="16 17">
    <name type="scientific">Nitrosomonas mobilis</name>
    <dbReference type="NCBI Taxonomy" id="51642"/>
    <lineage>
        <taxon>Bacteria</taxon>
        <taxon>Pseudomonadati</taxon>
        <taxon>Pseudomonadota</taxon>
        <taxon>Betaproteobacteria</taxon>
        <taxon>Nitrosomonadales</taxon>
        <taxon>Nitrosomonadaceae</taxon>
        <taxon>Nitrosomonas</taxon>
    </lineage>
</organism>
<evidence type="ECO:0000256" key="4">
    <source>
        <dbReference type="ARBA" id="ARBA00012640"/>
    </source>
</evidence>
<dbReference type="NCBIfam" id="TIGR01488">
    <property type="entry name" value="HAD-SF-IB"/>
    <property type="match status" value="1"/>
</dbReference>
<dbReference type="STRING" id="51642.NSMM_370054"/>
<dbReference type="InterPro" id="IPR036412">
    <property type="entry name" value="HAD-like_sf"/>
</dbReference>
<evidence type="ECO:0000256" key="1">
    <source>
        <dbReference type="ARBA" id="ARBA00001946"/>
    </source>
</evidence>
<dbReference type="Gene3D" id="3.40.50.1000">
    <property type="entry name" value="HAD superfamily/HAD-like"/>
    <property type="match status" value="1"/>
</dbReference>
<dbReference type="InterPro" id="IPR023214">
    <property type="entry name" value="HAD_sf"/>
</dbReference>
<keyword evidence="6" id="KW-0028">Amino-acid biosynthesis</keyword>
<evidence type="ECO:0000256" key="11">
    <source>
        <dbReference type="ARBA" id="ARBA00031693"/>
    </source>
</evidence>
<keyword evidence="10" id="KW-0718">Serine biosynthesis</keyword>
<evidence type="ECO:0000313" key="17">
    <source>
        <dbReference type="Proteomes" id="UP000198729"/>
    </source>
</evidence>
<reference evidence="16 17" key="1">
    <citation type="submission" date="2016-10" db="EMBL/GenBank/DDBJ databases">
        <authorList>
            <person name="de Groot N.N."/>
        </authorList>
    </citation>
    <scope>NUCLEOTIDE SEQUENCE [LARGE SCALE GENOMIC DNA]</scope>
    <source>
        <strain evidence="16">1</strain>
    </source>
</reference>
<dbReference type="GO" id="GO:0000287">
    <property type="term" value="F:magnesium ion binding"/>
    <property type="evidence" value="ECO:0007669"/>
    <property type="project" value="TreeGrafter"/>
</dbReference>